<reference evidence="1" key="1">
    <citation type="journal article" date="2023" name="Plant J.">
        <title>Genome sequences and population genomics provide insights into the demographic history, inbreeding, and mutation load of two 'living fossil' tree species of Dipteronia.</title>
        <authorList>
            <person name="Feng Y."/>
            <person name="Comes H.P."/>
            <person name="Chen J."/>
            <person name="Zhu S."/>
            <person name="Lu R."/>
            <person name="Zhang X."/>
            <person name="Li P."/>
            <person name="Qiu J."/>
            <person name="Olsen K.M."/>
            <person name="Qiu Y."/>
        </authorList>
    </citation>
    <scope>NUCLEOTIDE SEQUENCE</scope>
    <source>
        <strain evidence="1">KIB01</strain>
    </source>
</reference>
<evidence type="ECO:0000313" key="1">
    <source>
        <dbReference type="EMBL" id="KAK2665450.1"/>
    </source>
</evidence>
<organism evidence="1 2">
    <name type="scientific">Dipteronia dyeriana</name>
    <dbReference type="NCBI Taxonomy" id="168575"/>
    <lineage>
        <taxon>Eukaryota</taxon>
        <taxon>Viridiplantae</taxon>
        <taxon>Streptophyta</taxon>
        <taxon>Embryophyta</taxon>
        <taxon>Tracheophyta</taxon>
        <taxon>Spermatophyta</taxon>
        <taxon>Magnoliopsida</taxon>
        <taxon>eudicotyledons</taxon>
        <taxon>Gunneridae</taxon>
        <taxon>Pentapetalae</taxon>
        <taxon>rosids</taxon>
        <taxon>malvids</taxon>
        <taxon>Sapindales</taxon>
        <taxon>Sapindaceae</taxon>
        <taxon>Hippocastanoideae</taxon>
        <taxon>Acereae</taxon>
        <taxon>Dipteronia</taxon>
    </lineage>
</organism>
<sequence>MANRVPRILQAKQVLCKTNLFSNHSTSVDVPKELLGKYEIFIGNFRYPKLE</sequence>
<protein>
    <submittedName>
        <fullName evidence="1">Uncharacterized protein</fullName>
    </submittedName>
</protein>
<dbReference type="AlphaFoldDB" id="A0AAD9XU43"/>
<comment type="caution">
    <text evidence="1">The sequence shown here is derived from an EMBL/GenBank/DDBJ whole genome shotgun (WGS) entry which is preliminary data.</text>
</comment>
<gene>
    <name evidence="1" type="ORF">Ddye_004024</name>
</gene>
<dbReference type="Proteomes" id="UP001280121">
    <property type="component" value="Unassembled WGS sequence"/>
</dbReference>
<accession>A0AAD9XU43</accession>
<keyword evidence="2" id="KW-1185">Reference proteome</keyword>
<dbReference type="EMBL" id="JANJYI010000001">
    <property type="protein sequence ID" value="KAK2665450.1"/>
    <property type="molecule type" value="Genomic_DNA"/>
</dbReference>
<evidence type="ECO:0000313" key="2">
    <source>
        <dbReference type="Proteomes" id="UP001280121"/>
    </source>
</evidence>
<proteinExistence type="predicted"/>
<name>A0AAD9XU43_9ROSI</name>